<dbReference type="Pfam" id="PF09376">
    <property type="entry name" value="NurA"/>
    <property type="match status" value="1"/>
</dbReference>
<proteinExistence type="predicted"/>
<reference evidence="3" key="3">
    <citation type="submission" date="2020-03" db="EMBL/GenBank/DDBJ databases">
        <title>Sequencing and Assembly of Multiple Reported Metal-Biooxidizing Members of the Extremely Thermoacidophilic Archaeal Family Sulfolobaceae.</title>
        <authorList>
            <person name="Counts J.A."/>
            <person name="Kelly R.M."/>
        </authorList>
    </citation>
    <scope>NUCLEOTIDE SEQUENCE [LARGE SCALE GENOMIC DNA]</scope>
    <source>
        <strain evidence="3">HO1-1</strain>
    </source>
</reference>
<dbReference type="STRING" id="1293036.GCA_001315825_01793"/>
<dbReference type="EMBL" id="CP029287">
    <property type="protein sequence ID" value="AWR98932.1"/>
    <property type="molecule type" value="Genomic_DNA"/>
</dbReference>
<reference evidence="3" key="2">
    <citation type="submission" date="2020-03" db="EMBL/GenBank/DDBJ databases">
        <title>Complete Genome Sequences of Extremely Thermoacidophilic, Metal-Mobilizing Type-Strain Members of the Archaeal Family Sulfolobaceae: Acidianus brierleyi DSM-1651T, Acidianus sulfidivorans DSM-18786T, Metallosphaera hakonensis DSM-7519T, and Metallosphaera prunae DSM-10039T.</title>
        <authorList>
            <person name="Counts J.A."/>
            <person name="Kelly R.M."/>
        </authorList>
    </citation>
    <scope>NUCLEOTIDE SEQUENCE [LARGE SCALE GENOMIC DNA]</scope>
    <source>
        <strain evidence="3">HO1-1</strain>
    </source>
</reference>
<dbReference type="KEGG" id="mhk:DFR87_03610"/>
<organism evidence="2 3">
    <name type="scientific">Metallosphaera hakonensis JCM 8857 = DSM 7519</name>
    <dbReference type="NCBI Taxonomy" id="1293036"/>
    <lineage>
        <taxon>Archaea</taxon>
        <taxon>Thermoproteota</taxon>
        <taxon>Thermoprotei</taxon>
        <taxon>Sulfolobales</taxon>
        <taxon>Sulfolobaceae</taxon>
        <taxon>Metallosphaera</taxon>
    </lineage>
</organism>
<evidence type="ECO:0000259" key="1">
    <source>
        <dbReference type="SMART" id="SM00933"/>
    </source>
</evidence>
<accession>A0A2U9ISC4</accession>
<gene>
    <name evidence="2" type="ORF">DFR87_03610</name>
</gene>
<evidence type="ECO:0000313" key="3">
    <source>
        <dbReference type="Proteomes" id="UP000247586"/>
    </source>
</evidence>
<dbReference type="Proteomes" id="UP000247586">
    <property type="component" value="Chromosome"/>
</dbReference>
<dbReference type="RefSeq" id="WP_054836788.1">
    <property type="nucleotide sequence ID" value="NZ_BBBA01000011.1"/>
</dbReference>
<dbReference type="InterPro" id="IPR053461">
    <property type="entry name" value="DSB_repair_nuclease_NurA"/>
</dbReference>
<reference evidence="2 3" key="1">
    <citation type="submission" date="2018-05" db="EMBL/GenBank/DDBJ databases">
        <title>Complete Genome Sequences of Extremely Thermoacidophilic, Metal-Mobilizing Type-Strain Members of the Archaeal Family Sulfolobaceae: Acidianus brierleyi DSM-1651T, Acidianus sulfidivorans DSM-18786T, Metallosphaera hakonensis DSM-7519T, and Metallosphaera prunae DSM-10039T.</title>
        <authorList>
            <person name="Counts J.A."/>
            <person name="Kelly R.M."/>
        </authorList>
    </citation>
    <scope>NUCLEOTIDE SEQUENCE [LARGE SCALE GENOMIC DNA]</scope>
    <source>
        <strain evidence="2 3">HO1-1</strain>
    </source>
</reference>
<evidence type="ECO:0000313" key="2">
    <source>
        <dbReference type="EMBL" id="AWR98932.1"/>
    </source>
</evidence>
<sequence>MIDRVYQELVAHRTDLVGRLNIFQDDLDKKFQAIVKNNWKEITPSSTTKKKMVAVDGGEFVKEMRTGALFILNGEALIIEGVNVLDTDQEVKTGVFRPGNKAKDRAGELMAVMELKLALANGAKGDWILVDGSLKKKLGEVKPLETNFEFVEGEIKGLEQEDEDIMLSHLIFEKQVYLTELIKRYGSKVVWISKVSRSRDLFHHDLSDVTLLETFTSSPGFSTTKCRPIVRGEIEGGDPRKDLEKVEVCSFYARLDKDENVLRFDIIGRSDEQFIQQLLSDLQSVSVKGYPYPLVRVHYDVKVSSRDRKRIIEILNLKRKRSVDWWPGQFY</sequence>
<dbReference type="InterPro" id="IPR018977">
    <property type="entry name" value="NurA_domain"/>
</dbReference>
<name>A0A2U9ISC4_9CREN</name>
<dbReference type="AlphaFoldDB" id="A0A2U9ISC4"/>
<keyword evidence="3" id="KW-1185">Reference proteome</keyword>
<dbReference type="OrthoDB" id="33831at2157"/>
<feature type="domain" description="NurA" evidence="1">
    <location>
        <begin position="50"/>
        <end position="303"/>
    </location>
</feature>
<dbReference type="SMART" id="SM00933">
    <property type="entry name" value="NurA"/>
    <property type="match status" value="1"/>
</dbReference>
<protein>
    <recommendedName>
        <fullName evidence="1">NurA domain-containing protein</fullName>
    </recommendedName>
</protein>
<dbReference type="NCBIfam" id="NF041033">
    <property type="entry name" value="NurA_Sulf"/>
    <property type="match status" value="1"/>
</dbReference>
<dbReference type="GeneID" id="36834398"/>